<evidence type="ECO:0000313" key="3">
    <source>
        <dbReference type="Proteomes" id="UP000198217"/>
    </source>
</evidence>
<keyword evidence="3" id="KW-1185">Reference proteome</keyword>
<feature type="region of interest" description="Disordered" evidence="1">
    <location>
        <begin position="90"/>
        <end position="134"/>
    </location>
</feature>
<dbReference type="Proteomes" id="UP000198217">
    <property type="component" value="Chromosome I"/>
</dbReference>
<sequence length="134" mass="14394">MTGPEPDPGAVRDLLRQAYALVCDRLDGDIAINAALLTTVEAALGLAELRADRCADAEQRSERLSEVYRCARAAATTVRFAVVEADDRRRIRGVRRPEPRPAPPAQAASTTYDGGNGRRPRARQEQPAVAGGEG</sequence>
<gene>
    <name evidence="2" type="ORF">GA0070609_1836</name>
</gene>
<reference evidence="2 3" key="1">
    <citation type="submission" date="2016-06" db="EMBL/GenBank/DDBJ databases">
        <authorList>
            <person name="Kjaerup R.B."/>
            <person name="Dalgaard T.S."/>
            <person name="Juul-Madsen H.R."/>
        </authorList>
    </citation>
    <scope>NUCLEOTIDE SEQUENCE [LARGE SCALE GENOMIC DNA]</scope>
    <source>
        <strain evidence="2 3">DSM 43904</strain>
    </source>
</reference>
<dbReference type="AlphaFoldDB" id="A0A1C5HLC3"/>
<evidence type="ECO:0000256" key="1">
    <source>
        <dbReference type="SAM" id="MobiDB-lite"/>
    </source>
</evidence>
<evidence type="ECO:0000313" key="2">
    <source>
        <dbReference type="EMBL" id="SCG46820.1"/>
    </source>
</evidence>
<protein>
    <submittedName>
        <fullName evidence="2">Uncharacterized protein</fullName>
    </submittedName>
</protein>
<accession>A0A1C5HLC3</accession>
<dbReference type="RefSeq" id="WP_088993405.1">
    <property type="nucleotide sequence ID" value="NZ_JBFAQF010000027.1"/>
</dbReference>
<name>A0A1C5HLC3_9ACTN</name>
<feature type="compositionally biased region" description="Basic and acidic residues" evidence="1">
    <location>
        <begin position="90"/>
        <end position="99"/>
    </location>
</feature>
<proteinExistence type="predicted"/>
<organism evidence="2 3">
    <name type="scientific">Micromonospora echinaurantiaca</name>
    <dbReference type="NCBI Taxonomy" id="47857"/>
    <lineage>
        <taxon>Bacteria</taxon>
        <taxon>Bacillati</taxon>
        <taxon>Actinomycetota</taxon>
        <taxon>Actinomycetes</taxon>
        <taxon>Micromonosporales</taxon>
        <taxon>Micromonosporaceae</taxon>
        <taxon>Micromonospora</taxon>
    </lineage>
</organism>
<dbReference type="EMBL" id="LT607750">
    <property type="protein sequence ID" value="SCG46820.1"/>
    <property type="molecule type" value="Genomic_DNA"/>
</dbReference>